<dbReference type="Pfam" id="PF08241">
    <property type="entry name" value="Methyltransf_11"/>
    <property type="match status" value="1"/>
</dbReference>
<evidence type="ECO:0000313" key="2">
    <source>
        <dbReference type="EMBL" id="KAJ6842438.1"/>
    </source>
</evidence>
<comment type="caution">
    <text evidence="2">The sequence shown here is derived from an EMBL/GenBank/DDBJ whole genome shotgun (WGS) entry which is preliminary data.</text>
</comment>
<gene>
    <name evidence="2" type="ORF">M6B38_301315</name>
</gene>
<dbReference type="Gene3D" id="3.40.50.150">
    <property type="entry name" value="Vaccinia Virus protein VP39"/>
    <property type="match status" value="1"/>
</dbReference>
<dbReference type="SUPFAM" id="SSF53335">
    <property type="entry name" value="S-adenosyl-L-methionine-dependent methyltransferases"/>
    <property type="match status" value="1"/>
</dbReference>
<dbReference type="PANTHER" id="PTHR45085:SF3">
    <property type="entry name" value="S-ADENOSYL-L-METHIONINE-DEPENDENT METHYLTRANSFERASES SUPERFAMILY PROTEIN"/>
    <property type="match status" value="1"/>
</dbReference>
<reference evidence="2" key="2">
    <citation type="submission" date="2023-04" db="EMBL/GenBank/DDBJ databases">
        <authorList>
            <person name="Bruccoleri R.E."/>
            <person name="Oakeley E.J."/>
            <person name="Faust A.-M."/>
            <person name="Dessus-Babus S."/>
            <person name="Altorfer M."/>
            <person name="Burckhardt D."/>
            <person name="Oertli M."/>
            <person name="Naumann U."/>
            <person name="Petersen F."/>
            <person name="Wong J."/>
        </authorList>
    </citation>
    <scope>NUCLEOTIDE SEQUENCE</scope>
    <source>
        <strain evidence="2">GSM-AAB239-AS_SAM_17_03QT</strain>
        <tissue evidence="2">Leaf</tissue>
    </source>
</reference>
<evidence type="ECO:0000313" key="3">
    <source>
        <dbReference type="Proteomes" id="UP001140949"/>
    </source>
</evidence>
<dbReference type="EMBL" id="JANAVB010007600">
    <property type="protein sequence ID" value="KAJ6842438.1"/>
    <property type="molecule type" value="Genomic_DNA"/>
</dbReference>
<accession>A0AAX6HNT2</accession>
<keyword evidence="3" id="KW-1185">Reference proteome</keyword>
<dbReference type="InterPro" id="IPR029063">
    <property type="entry name" value="SAM-dependent_MTases_sf"/>
</dbReference>
<reference evidence="2" key="1">
    <citation type="journal article" date="2023" name="GigaByte">
        <title>Genome assembly of the bearded iris, Iris pallida Lam.</title>
        <authorList>
            <person name="Bruccoleri R.E."/>
            <person name="Oakeley E.J."/>
            <person name="Faust A.M.E."/>
            <person name="Altorfer M."/>
            <person name="Dessus-Babus S."/>
            <person name="Burckhardt D."/>
            <person name="Oertli M."/>
            <person name="Naumann U."/>
            <person name="Petersen F."/>
            <person name="Wong J."/>
        </authorList>
    </citation>
    <scope>NUCLEOTIDE SEQUENCE</scope>
    <source>
        <strain evidence="2">GSM-AAB239-AS_SAM_17_03QT</strain>
    </source>
</reference>
<protein>
    <recommendedName>
        <fullName evidence="1">Methyltransferase type 11 domain-containing protein</fullName>
    </recommendedName>
</protein>
<dbReference type="InterPro" id="IPR013216">
    <property type="entry name" value="Methyltransf_11"/>
</dbReference>
<dbReference type="PANTHER" id="PTHR45085">
    <property type="entry name" value="F21J9.14"/>
    <property type="match status" value="1"/>
</dbReference>
<proteinExistence type="predicted"/>
<feature type="domain" description="Methyltransferase type 11" evidence="1">
    <location>
        <begin position="123"/>
        <end position="200"/>
    </location>
</feature>
<evidence type="ECO:0000259" key="1">
    <source>
        <dbReference type="Pfam" id="PF08241"/>
    </source>
</evidence>
<name>A0AAX6HNT2_IRIPA</name>
<dbReference type="GO" id="GO:0008757">
    <property type="term" value="F:S-adenosylmethionine-dependent methyltransferase activity"/>
    <property type="evidence" value="ECO:0007669"/>
    <property type="project" value="InterPro"/>
</dbReference>
<dbReference type="AlphaFoldDB" id="A0AAX6HNT2"/>
<organism evidence="2 3">
    <name type="scientific">Iris pallida</name>
    <name type="common">Sweet iris</name>
    <dbReference type="NCBI Taxonomy" id="29817"/>
    <lineage>
        <taxon>Eukaryota</taxon>
        <taxon>Viridiplantae</taxon>
        <taxon>Streptophyta</taxon>
        <taxon>Embryophyta</taxon>
        <taxon>Tracheophyta</taxon>
        <taxon>Spermatophyta</taxon>
        <taxon>Magnoliopsida</taxon>
        <taxon>Liliopsida</taxon>
        <taxon>Asparagales</taxon>
        <taxon>Iridaceae</taxon>
        <taxon>Iridoideae</taxon>
        <taxon>Irideae</taxon>
        <taxon>Iris</taxon>
    </lineage>
</organism>
<sequence length="251" mass="26937">MDWHVERFLNRLSLFLSFLATLSLLHLFTRSSLTCTAPPPNPTHVHTHNSTHHRAVPVPVPLPGGLHPNSSCDLLSRAHLSPESRLKKLLSSSSFSSRVSSLSSLFQALETLKFLSNSSRVLAVSAGAGHAAVALNASGVADVTAVDVIDLPPLVRRADPHNLPFFDGVFDLAFSDGLSGALFPEKYVEEMERTVRAGGAEAVVVERDGAGEARALFRRSSLVAERNVKLGGAEMVMLVMRNNGKNSSSPP</sequence>
<dbReference type="Proteomes" id="UP001140949">
    <property type="component" value="Unassembled WGS sequence"/>
</dbReference>